<dbReference type="AlphaFoldDB" id="A0A067M8L2"/>
<dbReference type="InParanoid" id="A0A067M8L2"/>
<keyword evidence="3" id="KW-1185">Reference proteome</keyword>
<dbReference type="STRING" id="930990.A0A067M8L2"/>
<evidence type="ECO:0000313" key="2">
    <source>
        <dbReference type="EMBL" id="KDQ11879.1"/>
    </source>
</evidence>
<organism evidence="2 3">
    <name type="scientific">Botryobasidium botryosum (strain FD-172 SS1)</name>
    <dbReference type="NCBI Taxonomy" id="930990"/>
    <lineage>
        <taxon>Eukaryota</taxon>
        <taxon>Fungi</taxon>
        <taxon>Dikarya</taxon>
        <taxon>Basidiomycota</taxon>
        <taxon>Agaricomycotina</taxon>
        <taxon>Agaricomycetes</taxon>
        <taxon>Cantharellales</taxon>
        <taxon>Botryobasidiaceae</taxon>
        <taxon>Botryobasidium</taxon>
    </lineage>
</organism>
<feature type="region of interest" description="Disordered" evidence="1">
    <location>
        <begin position="175"/>
        <end position="239"/>
    </location>
</feature>
<evidence type="ECO:0000256" key="1">
    <source>
        <dbReference type="SAM" id="MobiDB-lite"/>
    </source>
</evidence>
<gene>
    <name evidence="2" type="ORF">BOTBODRAFT_176879</name>
</gene>
<evidence type="ECO:0000313" key="3">
    <source>
        <dbReference type="Proteomes" id="UP000027195"/>
    </source>
</evidence>
<feature type="compositionally biased region" description="Low complexity" evidence="1">
    <location>
        <begin position="215"/>
        <end position="224"/>
    </location>
</feature>
<dbReference type="EMBL" id="KL198054">
    <property type="protein sequence ID" value="KDQ11879.1"/>
    <property type="molecule type" value="Genomic_DNA"/>
</dbReference>
<accession>A0A067M8L2</accession>
<feature type="region of interest" description="Disordered" evidence="1">
    <location>
        <begin position="1"/>
        <end position="51"/>
    </location>
</feature>
<name>A0A067M8L2_BOTB1</name>
<proteinExistence type="predicted"/>
<feature type="compositionally biased region" description="Low complexity" evidence="1">
    <location>
        <begin position="194"/>
        <end position="207"/>
    </location>
</feature>
<reference evidence="3" key="1">
    <citation type="journal article" date="2014" name="Proc. Natl. Acad. Sci. U.S.A.">
        <title>Extensive sampling of basidiomycete genomes demonstrates inadequacy of the white-rot/brown-rot paradigm for wood decay fungi.</title>
        <authorList>
            <person name="Riley R."/>
            <person name="Salamov A.A."/>
            <person name="Brown D.W."/>
            <person name="Nagy L.G."/>
            <person name="Floudas D."/>
            <person name="Held B.W."/>
            <person name="Levasseur A."/>
            <person name="Lombard V."/>
            <person name="Morin E."/>
            <person name="Otillar R."/>
            <person name="Lindquist E.A."/>
            <person name="Sun H."/>
            <person name="LaButti K.M."/>
            <person name="Schmutz J."/>
            <person name="Jabbour D."/>
            <person name="Luo H."/>
            <person name="Baker S.E."/>
            <person name="Pisabarro A.G."/>
            <person name="Walton J.D."/>
            <person name="Blanchette R.A."/>
            <person name="Henrissat B."/>
            <person name="Martin F."/>
            <person name="Cullen D."/>
            <person name="Hibbett D.S."/>
            <person name="Grigoriev I.V."/>
        </authorList>
    </citation>
    <scope>NUCLEOTIDE SEQUENCE [LARGE SCALE GENOMIC DNA]</scope>
    <source>
        <strain evidence="3">FD-172 SS1</strain>
    </source>
</reference>
<dbReference type="HOGENOM" id="CLU_017962_0_0_1"/>
<protein>
    <submittedName>
        <fullName evidence="2">Uncharacterized protein</fullName>
    </submittedName>
</protein>
<dbReference type="Proteomes" id="UP000027195">
    <property type="component" value="Unassembled WGS sequence"/>
</dbReference>
<sequence length="354" mass="36805">MSNPPPAGPSRSKRPRVVSGPTDFDDDPMSGDVAISGDSRPDTPSDAGADIIPATPLHRGPIDWVAEMAAEKLCSNPPGSPAVCRKLAWDAPQTPTPHPAQRQHSALAVPTTTTAIDPQIEVDWTACVVSSLIADLTQVAPGGSPSLTPPLQSLINAFFSAIPMDLLAEAIATNGGKGKKRAPAPAPSKGGPGAPAAPSTTPLPSAAKLKKPTFAKAAKSASASTPGANPPKFNPLPKVASPMRLKAKDPLSAAFKPLTPIAPEAQASGITVVEHINRLLAPSHFQLKGCAWSPFGNFIVTPHLSEDVAKLPEVLPRILLDMFKVEFRHLTFDTSSFIVVYNLPLGPPVTGPTP</sequence>